<evidence type="ECO:0000256" key="1">
    <source>
        <dbReference type="SAM" id="MobiDB-lite"/>
    </source>
</evidence>
<dbReference type="WBParaSite" id="PSU_v2.g2926.t1">
    <property type="protein sequence ID" value="PSU_v2.g2926.t1"/>
    <property type="gene ID" value="PSU_v2.g2926"/>
</dbReference>
<name>A0A914YSD5_9BILA</name>
<reference evidence="3" key="1">
    <citation type="submission" date="2022-11" db="UniProtKB">
        <authorList>
            <consortium name="WormBaseParasite"/>
        </authorList>
    </citation>
    <scope>IDENTIFICATION</scope>
</reference>
<sequence>MNLLMGGKNVKALDFPIFIAGGGGNIGDAKSSDPQKSSRPLAELIKTAAKKKKKRNGKKPKIAATKNAKTSNEFYGYSELEAILKADDSIINDPDKGILEWADSVLNPSKFYNFSAAELLTDNDDGEESDVIDDVLEDEDDEDEGYIPFKAANPQHRIGVCPKCSSTQTLINFVWECECTKARDISDSFFGIVNDWTQNPIYHGNFQNGKKNGNFHAPTFNASKNKKNFSRGKIYEKKNVYQRGKKDINILTNKFEAVSLNQSKTPSNLQNLLLQPSSHPAPPSSRSSPPNKKPILRSLLQDDPIWALPNSINFAPPTTLYDLITESDDYSTIQHKDYVEALGLKQKSSSGKIDSIDAPILRALLSKPPKIAPKSTSTQTFKCHHQPI</sequence>
<organism evidence="2 3">
    <name type="scientific">Panagrolaimus superbus</name>
    <dbReference type="NCBI Taxonomy" id="310955"/>
    <lineage>
        <taxon>Eukaryota</taxon>
        <taxon>Metazoa</taxon>
        <taxon>Ecdysozoa</taxon>
        <taxon>Nematoda</taxon>
        <taxon>Chromadorea</taxon>
        <taxon>Rhabditida</taxon>
        <taxon>Tylenchina</taxon>
        <taxon>Panagrolaimomorpha</taxon>
        <taxon>Panagrolaimoidea</taxon>
        <taxon>Panagrolaimidae</taxon>
        <taxon>Panagrolaimus</taxon>
    </lineage>
</organism>
<keyword evidence="2" id="KW-1185">Reference proteome</keyword>
<feature type="region of interest" description="Disordered" evidence="1">
    <location>
        <begin position="270"/>
        <end position="296"/>
    </location>
</feature>
<feature type="compositionally biased region" description="Low complexity" evidence="1">
    <location>
        <begin position="270"/>
        <end position="290"/>
    </location>
</feature>
<feature type="region of interest" description="Disordered" evidence="1">
    <location>
        <begin position="369"/>
        <end position="388"/>
    </location>
</feature>
<accession>A0A914YSD5</accession>
<evidence type="ECO:0000313" key="2">
    <source>
        <dbReference type="Proteomes" id="UP000887577"/>
    </source>
</evidence>
<protein>
    <submittedName>
        <fullName evidence="3">Uncharacterized protein</fullName>
    </submittedName>
</protein>
<dbReference type="Proteomes" id="UP000887577">
    <property type="component" value="Unplaced"/>
</dbReference>
<proteinExistence type="predicted"/>
<dbReference type="AlphaFoldDB" id="A0A914YSD5"/>
<evidence type="ECO:0000313" key="3">
    <source>
        <dbReference type="WBParaSite" id="PSU_v2.g2926.t1"/>
    </source>
</evidence>